<dbReference type="InterPro" id="IPR048260">
    <property type="entry name" value="Cytochrome_b_C_euk/bac"/>
</dbReference>
<evidence type="ECO:0000256" key="3">
    <source>
        <dbReference type="ARBA" id="ARBA00011649"/>
    </source>
</evidence>
<keyword evidence="16 19" id="KW-0472">Membrane</keyword>
<keyword evidence="11 19" id="KW-0249">Electron transport</keyword>
<feature type="transmembrane region" description="Helical" evidence="19">
    <location>
        <begin position="321"/>
        <end position="341"/>
    </location>
</feature>
<dbReference type="InterPro" id="IPR036150">
    <property type="entry name" value="Cyt_b/b6_C_sf"/>
</dbReference>
<keyword evidence="15 19" id="KW-0496">Mitochondrion</keyword>
<dbReference type="GO" id="GO:0016491">
    <property type="term" value="F:oxidoreductase activity"/>
    <property type="evidence" value="ECO:0007669"/>
    <property type="project" value="UniProtKB-UniRule"/>
</dbReference>
<keyword evidence="12 19" id="KW-1133">Transmembrane helix</keyword>
<name>A0A517LS52_9CRUS</name>
<dbReference type="PANTHER" id="PTHR19271:SF16">
    <property type="entry name" value="CYTOCHROME B"/>
    <property type="match status" value="1"/>
</dbReference>
<evidence type="ECO:0000256" key="19">
    <source>
        <dbReference type="RuleBase" id="RU362117"/>
    </source>
</evidence>
<evidence type="ECO:0000256" key="11">
    <source>
        <dbReference type="ARBA" id="ARBA00022982"/>
    </source>
</evidence>
<dbReference type="PANTHER" id="PTHR19271">
    <property type="entry name" value="CYTOCHROME B"/>
    <property type="match status" value="1"/>
</dbReference>
<evidence type="ECO:0000256" key="10">
    <source>
        <dbReference type="ARBA" id="ARBA00022792"/>
    </source>
</evidence>
<dbReference type="PROSITE" id="PS51002">
    <property type="entry name" value="CYTB_NTER"/>
    <property type="match status" value="1"/>
</dbReference>
<feature type="transmembrane region" description="Helical" evidence="19">
    <location>
        <begin position="353"/>
        <end position="373"/>
    </location>
</feature>
<feature type="transmembrane region" description="Helical" evidence="19">
    <location>
        <begin position="78"/>
        <end position="97"/>
    </location>
</feature>
<protein>
    <recommendedName>
        <fullName evidence="4 19">Cytochrome b</fullName>
    </recommendedName>
</protein>
<evidence type="ECO:0000256" key="7">
    <source>
        <dbReference type="ARBA" id="ARBA00022660"/>
    </source>
</evidence>
<dbReference type="GO" id="GO:0006122">
    <property type="term" value="P:mitochondrial electron transport, ubiquinol to cytochrome c"/>
    <property type="evidence" value="ECO:0007669"/>
    <property type="project" value="TreeGrafter"/>
</dbReference>
<evidence type="ECO:0000256" key="4">
    <source>
        <dbReference type="ARBA" id="ARBA00013531"/>
    </source>
</evidence>
<evidence type="ECO:0000256" key="13">
    <source>
        <dbReference type="ARBA" id="ARBA00023004"/>
    </source>
</evidence>
<sequence>MTKTILKANPLMKVFTNTLIKLPAPSNISSMWNFGSLLFLCLAMQIVSGLLLASTYSANLESSFQLVTQIMEATDKGWLIRYIHANGASLFFACLYMHIGRGMYYSSFLYTHVWSAGVTLLLLTMAAAFMGYVLPVNQMSFWGASVITNLFSEVPYLGPTIVQFIWGGVSVDTPTITRFFTFHFIIPFIILALVVVHITFLHQTGSNNPLGLSSSVSKISFNLFFSMKDLFGVLLTSLLFMVVILYWPLFLGDDENFNTADPAVTPHHIQPEWYFLFAYTILRSIPNKLGGVIALLLSVLILYILPFTFMSKMKSTSFYPVNAFMFWSFIVTVILLTWIGMRAVEEPYTSTGQVLTCMYFMYFIASPLIFKLWDFLKD</sequence>
<dbReference type="GeneID" id="41661435"/>
<evidence type="ECO:0000256" key="5">
    <source>
        <dbReference type="ARBA" id="ARBA00022448"/>
    </source>
</evidence>
<dbReference type="InterPro" id="IPR016174">
    <property type="entry name" value="Di-haem_cyt_TM"/>
</dbReference>
<feature type="domain" description="Cytochrome b/b6 N-terminal region profile" evidence="20">
    <location>
        <begin position="2"/>
        <end position="210"/>
    </location>
</feature>
<accession>A0A517LS52</accession>
<reference evidence="22" key="1">
    <citation type="submission" date="2019-01" db="EMBL/GenBank/DDBJ databases">
        <title>The complete mitochondrial genomes of Gammarus pisinnus and Gammarus lacustris.</title>
        <authorList>
            <person name="Sun S."/>
        </authorList>
    </citation>
    <scope>NUCLEOTIDE SEQUENCE</scope>
</reference>
<evidence type="ECO:0000256" key="17">
    <source>
        <dbReference type="PIRSR" id="PIRSR038885-1"/>
    </source>
</evidence>
<feature type="transmembrane region" description="Helical" evidence="19">
    <location>
        <begin position="180"/>
        <end position="201"/>
    </location>
</feature>
<comment type="cofactor">
    <cofactor evidence="19">
        <name>heme b</name>
        <dbReference type="ChEBI" id="CHEBI:60344"/>
    </cofactor>
    <text evidence="19">Binds 2 heme groups non-covalently.</text>
</comment>
<keyword evidence="14" id="KW-0830">Ubiquinone</keyword>
<feature type="domain" description="Cytochrome b/b6 C-terminal region profile" evidence="21">
    <location>
        <begin position="211"/>
        <end position="378"/>
    </location>
</feature>
<geneLocation type="mitochondrion" evidence="22"/>
<feature type="transmembrane region" description="Helical" evidence="19">
    <location>
        <begin position="289"/>
        <end position="309"/>
    </location>
</feature>
<evidence type="ECO:0000256" key="18">
    <source>
        <dbReference type="PIRSR" id="PIRSR038885-2"/>
    </source>
</evidence>
<evidence type="ECO:0000256" key="6">
    <source>
        <dbReference type="ARBA" id="ARBA00022617"/>
    </source>
</evidence>
<dbReference type="SUPFAM" id="SSF81342">
    <property type="entry name" value="Transmembrane di-heme cytochromes"/>
    <property type="match status" value="1"/>
</dbReference>
<feature type="binding site" description="axial binding residue" evidence="18">
    <location>
        <position position="197"/>
    </location>
    <ligand>
        <name>heme b</name>
        <dbReference type="ChEBI" id="CHEBI:60344"/>
        <label>b566</label>
    </ligand>
    <ligandPart>
        <name>Fe</name>
        <dbReference type="ChEBI" id="CHEBI:18248"/>
    </ligandPart>
</feature>
<dbReference type="GO" id="GO:0005743">
    <property type="term" value="C:mitochondrial inner membrane"/>
    <property type="evidence" value="ECO:0007669"/>
    <property type="project" value="UniProtKB-SubCell"/>
</dbReference>
<keyword evidence="7 19" id="KW-0679">Respiratory chain</keyword>
<evidence type="ECO:0000313" key="22">
    <source>
        <dbReference type="EMBL" id="QDS78461.1"/>
    </source>
</evidence>
<feature type="binding site" evidence="17">
    <location>
        <position position="202"/>
    </location>
    <ligand>
        <name>a ubiquinone</name>
        <dbReference type="ChEBI" id="CHEBI:16389"/>
    </ligand>
</feature>
<organism evidence="22">
    <name type="scientific">Gammarus lacustris</name>
    <dbReference type="NCBI Taxonomy" id="52639"/>
    <lineage>
        <taxon>Eukaryota</taxon>
        <taxon>Metazoa</taxon>
        <taxon>Ecdysozoa</taxon>
        <taxon>Arthropoda</taxon>
        <taxon>Crustacea</taxon>
        <taxon>Multicrustacea</taxon>
        <taxon>Malacostraca</taxon>
        <taxon>Eumalacostraca</taxon>
        <taxon>Peracarida</taxon>
        <taxon>Amphipoda</taxon>
        <taxon>Senticaudata</taxon>
        <taxon>Gammarida</taxon>
        <taxon>Gammaridira</taxon>
        <taxon>Gammaroidea</taxon>
        <taxon>Gammaridae</taxon>
        <taxon>Gammarus</taxon>
    </lineage>
</organism>
<dbReference type="GO" id="GO:0045275">
    <property type="term" value="C:respiratory chain complex III"/>
    <property type="evidence" value="ECO:0007669"/>
    <property type="project" value="InterPro"/>
</dbReference>
<comment type="subunit">
    <text evidence="3">The main subunits of complex b-c1 are: cytochrome b, cytochrome c1 and the Rieske protein.</text>
</comment>
<comment type="function">
    <text evidence="1 19">Component of the ubiquinol-cytochrome c reductase complex (complex III or cytochrome b-c1 complex) that is part of the mitochondrial respiratory chain. The b-c1 complex mediates electron transfer from ubiquinol to cytochrome c. Contributes to the generation of a proton gradient across the mitochondrial membrane that is then used for ATP synthesis.</text>
</comment>
<keyword evidence="6 18" id="KW-0349">Heme</keyword>
<comment type="similarity">
    <text evidence="19">Belongs to the cytochrome b family.</text>
</comment>
<evidence type="ECO:0000259" key="20">
    <source>
        <dbReference type="PROSITE" id="PS51002"/>
    </source>
</evidence>
<keyword evidence="8 19" id="KW-0812">Transmembrane</keyword>
<dbReference type="InterPro" id="IPR005798">
    <property type="entry name" value="Cyt_b/b6_C"/>
</dbReference>
<dbReference type="Pfam" id="PF00032">
    <property type="entry name" value="Cytochrom_B_C"/>
    <property type="match status" value="1"/>
</dbReference>
<proteinExistence type="inferred from homology"/>
<dbReference type="AlphaFoldDB" id="A0A517LS52"/>
<dbReference type="PROSITE" id="PS51003">
    <property type="entry name" value="CYTB_CTER"/>
    <property type="match status" value="1"/>
</dbReference>
<dbReference type="RefSeq" id="YP_009686642.1">
    <property type="nucleotide sequence ID" value="NC_044469.1"/>
</dbReference>
<keyword evidence="9 18" id="KW-0479">Metal-binding</keyword>
<dbReference type="GO" id="GO:0046872">
    <property type="term" value="F:metal ion binding"/>
    <property type="evidence" value="ECO:0007669"/>
    <property type="project" value="UniProtKB-UniRule"/>
</dbReference>
<comment type="cofactor">
    <cofactor evidence="18">
        <name>heme</name>
        <dbReference type="ChEBI" id="CHEBI:30413"/>
    </cofactor>
    <text evidence="18">Binds 2 heme groups non-covalently.</text>
</comment>
<feature type="binding site" description="axial binding residue" evidence="18">
    <location>
        <position position="98"/>
    </location>
    <ligand>
        <name>heme b</name>
        <dbReference type="ChEBI" id="CHEBI:60344"/>
        <label>b566</label>
    </ligand>
    <ligandPart>
        <name>Fe</name>
        <dbReference type="ChEBI" id="CHEBI:18248"/>
    </ligandPart>
</feature>
<keyword evidence="13 18" id="KW-0408">Iron</keyword>
<gene>
    <name evidence="22" type="primary">cytb</name>
</gene>
<comment type="subcellular location">
    <subcellularLocation>
        <location evidence="2">Mitochondrion inner membrane</location>
        <topology evidence="2">Multi-pass membrane protein</topology>
    </subcellularLocation>
</comment>
<dbReference type="Pfam" id="PF00033">
    <property type="entry name" value="Cytochrome_B"/>
    <property type="match status" value="1"/>
</dbReference>
<evidence type="ECO:0000256" key="15">
    <source>
        <dbReference type="ARBA" id="ARBA00023128"/>
    </source>
</evidence>
<evidence type="ECO:0000256" key="2">
    <source>
        <dbReference type="ARBA" id="ARBA00004448"/>
    </source>
</evidence>
<evidence type="ECO:0000256" key="9">
    <source>
        <dbReference type="ARBA" id="ARBA00022723"/>
    </source>
</evidence>
<dbReference type="InterPro" id="IPR027387">
    <property type="entry name" value="Cytb/b6-like_sf"/>
</dbReference>
<feature type="transmembrane region" description="Helical" evidence="19">
    <location>
        <begin position="37"/>
        <end position="58"/>
    </location>
</feature>
<evidence type="ECO:0000256" key="1">
    <source>
        <dbReference type="ARBA" id="ARBA00002566"/>
    </source>
</evidence>
<dbReference type="InterPro" id="IPR005797">
    <property type="entry name" value="Cyt_b/b6_N"/>
</dbReference>
<feature type="transmembrane region" description="Helical" evidence="19">
    <location>
        <begin position="109"/>
        <end position="134"/>
    </location>
</feature>
<dbReference type="PIRSF" id="PIRSF038885">
    <property type="entry name" value="COB"/>
    <property type="match status" value="1"/>
</dbReference>
<dbReference type="EMBL" id="MK354235">
    <property type="protein sequence ID" value="QDS78461.1"/>
    <property type="molecule type" value="Genomic_DNA"/>
</dbReference>
<dbReference type="SMR" id="A0A517LS52"/>
<feature type="binding site" description="axial binding residue" evidence="18">
    <location>
        <position position="84"/>
    </location>
    <ligand>
        <name>heme b</name>
        <dbReference type="ChEBI" id="CHEBI:60344"/>
        <label>b562</label>
    </ligand>
    <ligandPart>
        <name>Fe</name>
        <dbReference type="ChEBI" id="CHEBI:18248"/>
    </ligandPart>
</feature>
<evidence type="ECO:0000259" key="21">
    <source>
        <dbReference type="PROSITE" id="PS51003"/>
    </source>
</evidence>
<dbReference type="SUPFAM" id="SSF81648">
    <property type="entry name" value="a domain/subunit of cytochrome bc1 complex (Ubiquinol-cytochrome c reductase)"/>
    <property type="match status" value="1"/>
</dbReference>
<keyword evidence="5 19" id="KW-0813">Transport</keyword>
<dbReference type="CDD" id="cd00290">
    <property type="entry name" value="cytochrome_b_C"/>
    <property type="match status" value="1"/>
</dbReference>
<dbReference type="InterPro" id="IPR048259">
    <property type="entry name" value="Cytochrome_b_N_euk/bac"/>
</dbReference>
<evidence type="ECO:0000256" key="8">
    <source>
        <dbReference type="ARBA" id="ARBA00022692"/>
    </source>
</evidence>
<feature type="transmembrane region" description="Helical" evidence="19">
    <location>
        <begin position="230"/>
        <end position="249"/>
    </location>
</feature>
<evidence type="ECO:0000256" key="14">
    <source>
        <dbReference type="ARBA" id="ARBA00023075"/>
    </source>
</evidence>
<feature type="binding site" description="axial binding residue" evidence="18">
    <location>
        <position position="183"/>
    </location>
    <ligand>
        <name>heme b</name>
        <dbReference type="ChEBI" id="CHEBI:60344"/>
        <label>b562</label>
    </ligand>
    <ligandPart>
        <name>Fe</name>
        <dbReference type="ChEBI" id="CHEBI:18248"/>
    </ligandPart>
</feature>
<dbReference type="CDD" id="cd00284">
    <property type="entry name" value="Cytochrome_b_N"/>
    <property type="match status" value="1"/>
</dbReference>
<evidence type="ECO:0000256" key="16">
    <source>
        <dbReference type="ARBA" id="ARBA00023136"/>
    </source>
</evidence>
<evidence type="ECO:0000256" key="12">
    <source>
        <dbReference type="ARBA" id="ARBA00022989"/>
    </source>
</evidence>
<dbReference type="InterPro" id="IPR030689">
    <property type="entry name" value="Cytochrome_b"/>
</dbReference>
<dbReference type="GO" id="GO:0008121">
    <property type="term" value="F:quinol-cytochrome-c reductase activity"/>
    <property type="evidence" value="ECO:0007669"/>
    <property type="project" value="InterPro"/>
</dbReference>
<dbReference type="Gene3D" id="1.20.810.10">
    <property type="entry name" value="Cytochrome Bc1 Complex, Chain C"/>
    <property type="match status" value="1"/>
</dbReference>
<keyword evidence="10" id="KW-0999">Mitochondrion inner membrane</keyword>